<evidence type="ECO:0000313" key="6">
    <source>
        <dbReference type="EMBL" id="OLU37478.1"/>
    </source>
</evidence>
<dbReference type="AlphaFoldDB" id="A0A1U7NDR0"/>
<sequence length="534" mass="59395">MNKLLILIRVLLKNSYGKAFSSLKEMAKYGLVVVCMIPLMLMMYSQFMSFFDLGMIQGGIEFGLLAMCLTSLMTVFFSFPTYLYFSGDTPRLMSLPLPTWTIVWSKTFIVFLSTVALNLIILIPMLIAGLISGAINIVGVLILVVGTLFLLFSVLFMIGSLYILIMKLFSKVLTKDTFVIISTLISIGLAIGLNVVIQSGAQQSTGMTFFDPSTVSIPTGPFIQASWLAKAAVSFDFLSLLYCIAMFAVLAWLYQFLAQKYYLKTAAVCAGSSSKKRKNKKGSDRKQPVFTEMMKTEWFSLIRIPAYMMNCLASSLIVPILFIVLILFLPSFKELSEMAEGLDISLLFPPFGLGFTVGCVCTLFLGATNMISGTVISRRGINGLKFMKSIPVSLSKQVLAGMVVGLLVTIAGSVLYLIPIKMILDTDLVFDLSFVLGTLIISLLINLGELIVDIIHPKLIWENEMQLMKNNYNSLIAMFLFWVYLGLSAGLLFLVFNGELNLFAIIYLLFNLILCAVMYWMIPKLTIRYLKNLD</sequence>
<keyword evidence="7" id="KW-1185">Reference proteome</keyword>
<dbReference type="PRINTS" id="PR00342">
    <property type="entry name" value="RHESUSRHD"/>
</dbReference>
<feature type="transmembrane region" description="Helical" evidence="5">
    <location>
        <begin position="475"/>
        <end position="496"/>
    </location>
</feature>
<dbReference type="InterPro" id="IPR002229">
    <property type="entry name" value="RhesusRHD"/>
</dbReference>
<name>A0A1U7NDR0_9FIRM</name>
<comment type="caution">
    <text evidence="6">The sequence shown here is derived from an EMBL/GenBank/DDBJ whole genome shotgun (WGS) entry which is preliminary data.</text>
</comment>
<dbReference type="GO" id="GO:0005886">
    <property type="term" value="C:plasma membrane"/>
    <property type="evidence" value="ECO:0007669"/>
    <property type="project" value="InterPro"/>
</dbReference>
<organism evidence="6 7">
    <name type="scientific">Ileibacterium valens</name>
    <dbReference type="NCBI Taxonomy" id="1862668"/>
    <lineage>
        <taxon>Bacteria</taxon>
        <taxon>Bacillati</taxon>
        <taxon>Bacillota</taxon>
        <taxon>Erysipelotrichia</taxon>
        <taxon>Erysipelotrichales</taxon>
        <taxon>Erysipelotrichaceae</taxon>
        <taxon>Ileibacterium</taxon>
    </lineage>
</organism>
<feature type="transmembrane region" description="Helical" evidence="5">
    <location>
        <begin position="108"/>
        <end position="131"/>
    </location>
</feature>
<feature type="transmembrane region" description="Helical" evidence="5">
    <location>
        <begin position="352"/>
        <end position="377"/>
    </location>
</feature>
<dbReference type="Proteomes" id="UP000186341">
    <property type="component" value="Unassembled WGS sequence"/>
</dbReference>
<keyword evidence="3 5" id="KW-1133">Transmembrane helix</keyword>
<dbReference type="GeneID" id="82203625"/>
<accession>A0A1U7NDR0</accession>
<evidence type="ECO:0000256" key="3">
    <source>
        <dbReference type="ARBA" id="ARBA00022989"/>
    </source>
</evidence>
<reference evidence="6 7" key="1">
    <citation type="submission" date="2016-11" db="EMBL/GenBank/DDBJ databases">
        <title>Description of two novel members of the family Erysipelotrichaceae: Ileibacterium lipovorans gen. nov., sp. nov. and Dubosiella newyorkensis, gen. nov., sp. nov.</title>
        <authorList>
            <person name="Cox L.M."/>
            <person name="Sohn J."/>
            <person name="Tyrrell K.L."/>
            <person name="Citron D.M."/>
            <person name="Lawson P.A."/>
            <person name="Patel N.B."/>
            <person name="Iizumi T."/>
            <person name="Perez-Perez G.I."/>
            <person name="Goldstein E.J."/>
            <person name="Blaser M.J."/>
        </authorList>
    </citation>
    <scope>NUCLEOTIDE SEQUENCE [LARGE SCALE GENOMIC DNA]</scope>
    <source>
        <strain evidence="6 7">NYU-BL-A3</strain>
    </source>
</reference>
<comment type="subcellular location">
    <subcellularLocation>
        <location evidence="1">Membrane</location>
        <topology evidence="1">Multi-pass membrane protein</topology>
    </subcellularLocation>
</comment>
<gene>
    <name evidence="6" type="ORF">BO222_10735</name>
</gene>
<evidence type="ECO:0000256" key="5">
    <source>
        <dbReference type="SAM" id="Phobius"/>
    </source>
</evidence>
<feature type="transmembrane region" description="Helical" evidence="5">
    <location>
        <begin position="27"/>
        <end position="50"/>
    </location>
</feature>
<feature type="transmembrane region" description="Helical" evidence="5">
    <location>
        <begin position="177"/>
        <end position="197"/>
    </location>
</feature>
<evidence type="ECO:0000256" key="4">
    <source>
        <dbReference type="ARBA" id="ARBA00023136"/>
    </source>
</evidence>
<keyword evidence="2 5" id="KW-0812">Transmembrane</keyword>
<feature type="transmembrane region" description="Helical" evidence="5">
    <location>
        <begin position="432"/>
        <end position="455"/>
    </location>
</feature>
<feature type="transmembrane region" description="Helical" evidence="5">
    <location>
        <begin position="311"/>
        <end position="332"/>
    </location>
</feature>
<dbReference type="EMBL" id="MPJW01000200">
    <property type="protein sequence ID" value="OLU37478.1"/>
    <property type="molecule type" value="Genomic_DNA"/>
</dbReference>
<feature type="transmembrane region" description="Helical" evidence="5">
    <location>
        <begin position="138"/>
        <end position="165"/>
    </location>
</feature>
<protein>
    <submittedName>
        <fullName evidence="6">Uncharacterized protein</fullName>
    </submittedName>
</protein>
<feature type="transmembrane region" description="Helical" evidence="5">
    <location>
        <begin position="235"/>
        <end position="254"/>
    </location>
</feature>
<evidence type="ECO:0000313" key="7">
    <source>
        <dbReference type="Proteomes" id="UP000186341"/>
    </source>
</evidence>
<proteinExistence type="predicted"/>
<dbReference type="RefSeq" id="WP_075820811.1">
    <property type="nucleotide sequence ID" value="NZ_CAPNHH010000010.1"/>
</dbReference>
<feature type="transmembrane region" description="Helical" evidence="5">
    <location>
        <begin position="62"/>
        <end position="85"/>
    </location>
</feature>
<dbReference type="OrthoDB" id="138672at2"/>
<evidence type="ECO:0000256" key="2">
    <source>
        <dbReference type="ARBA" id="ARBA00022692"/>
    </source>
</evidence>
<evidence type="ECO:0000256" key="1">
    <source>
        <dbReference type="ARBA" id="ARBA00004141"/>
    </source>
</evidence>
<keyword evidence="4 5" id="KW-0472">Membrane</keyword>
<feature type="transmembrane region" description="Helical" evidence="5">
    <location>
        <begin position="502"/>
        <end position="522"/>
    </location>
</feature>
<feature type="transmembrane region" description="Helical" evidence="5">
    <location>
        <begin position="398"/>
        <end position="420"/>
    </location>
</feature>